<dbReference type="GO" id="GO:0005737">
    <property type="term" value="C:cytoplasm"/>
    <property type="evidence" value="ECO:0007669"/>
    <property type="project" value="TreeGrafter"/>
</dbReference>
<sequence>MSETRQPIKIFTADSLPVRVYASEADMAADVAQTVHDYLVETIASQGEAAAILATGNSQIQFLKTLVKLGGIDWSKMTLFHMDEYLGVDENHSACFRRYMRERVETQVNPKVFHYLGGDAPEPIAECERYEALLKAQPIDLCCMGVGENGHIAFNDPPVADFEDERLVKIVELDVACRMQQVNEGHFPDLETVPKYALTLTVPALCSAKKVVCVAPESRKAKAVQAMLEGPVSTNCPASFLRTQSQAALFVDADSTSLLEKF</sequence>
<proteinExistence type="predicted"/>
<dbReference type="PANTHER" id="PTHR11280:SF6">
    <property type="entry name" value="GLUCOSAMINE-6-PHOSPHATE ISOMERASE NAGB"/>
    <property type="match status" value="1"/>
</dbReference>
<evidence type="ECO:0000313" key="2">
    <source>
        <dbReference type="EMBL" id="SVB75532.1"/>
    </source>
</evidence>
<dbReference type="Gene3D" id="3.40.50.1360">
    <property type="match status" value="1"/>
</dbReference>
<protein>
    <recommendedName>
        <fullName evidence="1">Glucosamine/galactosamine-6-phosphate isomerase domain-containing protein</fullName>
    </recommendedName>
</protein>
<dbReference type="PANTHER" id="PTHR11280">
    <property type="entry name" value="GLUCOSAMINE-6-PHOSPHATE ISOMERASE"/>
    <property type="match status" value="1"/>
</dbReference>
<dbReference type="InterPro" id="IPR006148">
    <property type="entry name" value="Glc/Gal-6P_isomerase"/>
</dbReference>
<dbReference type="SUPFAM" id="SSF100950">
    <property type="entry name" value="NagB/RpiA/CoA transferase-like"/>
    <property type="match status" value="1"/>
</dbReference>
<organism evidence="2">
    <name type="scientific">marine metagenome</name>
    <dbReference type="NCBI Taxonomy" id="408172"/>
    <lineage>
        <taxon>unclassified sequences</taxon>
        <taxon>metagenomes</taxon>
        <taxon>ecological metagenomes</taxon>
    </lineage>
</organism>
<name>A0A382GKW1_9ZZZZ</name>
<dbReference type="GO" id="GO:0006043">
    <property type="term" value="P:glucosamine catabolic process"/>
    <property type="evidence" value="ECO:0007669"/>
    <property type="project" value="TreeGrafter"/>
</dbReference>
<evidence type="ECO:0000259" key="1">
    <source>
        <dbReference type="Pfam" id="PF01182"/>
    </source>
</evidence>
<reference evidence="2" key="1">
    <citation type="submission" date="2018-05" db="EMBL/GenBank/DDBJ databases">
        <authorList>
            <person name="Lanie J.A."/>
            <person name="Ng W.-L."/>
            <person name="Kazmierczak K.M."/>
            <person name="Andrzejewski T.M."/>
            <person name="Davidsen T.M."/>
            <person name="Wayne K.J."/>
            <person name="Tettelin H."/>
            <person name="Glass J.I."/>
            <person name="Rusch D."/>
            <person name="Podicherti R."/>
            <person name="Tsui H.-C.T."/>
            <person name="Winkler M.E."/>
        </authorList>
    </citation>
    <scope>NUCLEOTIDE SEQUENCE</scope>
</reference>
<dbReference type="EMBL" id="UINC01056004">
    <property type="protein sequence ID" value="SVB75532.1"/>
    <property type="molecule type" value="Genomic_DNA"/>
</dbReference>
<dbReference type="InterPro" id="IPR037171">
    <property type="entry name" value="NagB/RpiA_transferase-like"/>
</dbReference>
<feature type="domain" description="Glucosamine/galactosamine-6-phosphate isomerase" evidence="1">
    <location>
        <begin position="23"/>
        <end position="246"/>
    </location>
</feature>
<dbReference type="GO" id="GO:0006046">
    <property type="term" value="P:N-acetylglucosamine catabolic process"/>
    <property type="evidence" value="ECO:0007669"/>
    <property type="project" value="TreeGrafter"/>
</dbReference>
<gene>
    <name evidence="2" type="ORF">METZ01_LOCUS228386</name>
</gene>
<dbReference type="CDD" id="cd01399">
    <property type="entry name" value="GlcN6P_deaminase"/>
    <property type="match status" value="1"/>
</dbReference>
<dbReference type="GO" id="GO:0042802">
    <property type="term" value="F:identical protein binding"/>
    <property type="evidence" value="ECO:0007669"/>
    <property type="project" value="TreeGrafter"/>
</dbReference>
<dbReference type="GO" id="GO:0019262">
    <property type="term" value="P:N-acetylneuraminate catabolic process"/>
    <property type="evidence" value="ECO:0007669"/>
    <property type="project" value="TreeGrafter"/>
</dbReference>
<dbReference type="GO" id="GO:0004342">
    <property type="term" value="F:glucosamine-6-phosphate deaminase activity"/>
    <property type="evidence" value="ECO:0007669"/>
    <property type="project" value="InterPro"/>
</dbReference>
<dbReference type="Pfam" id="PF01182">
    <property type="entry name" value="Glucosamine_iso"/>
    <property type="match status" value="1"/>
</dbReference>
<accession>A0A382GKW1</accession>
<dbReference type="GO" id="GO:0005975">
    <property type="term" value="P:carbohydrate metabolic process"/>
    <property type="evidence" value="ECO:0007669"/>
    <property type="project" value="InterPro"/>
</dbReference>
<dbReference type="InterPro" id="IPR004547">
    <property type="entry name" value="Glucosamine6P_isomerase"/>
</dbReference>
<dbReference type="AlphaFoldDB" id="A0A382GKW1"/>